<dbReference type="OrthoDB" id="3222at2759"/>
<dbReference type="EMBL" id="JANBPT010000194">
    <property type="protein sequence ID" value="KAJ1926010.1"/>
    <property type="molecule type" value="Genomic_DNA"/>
</dbReference>
<feature type="transmembrane region" description="Helical" evidence="9">
    <location>
        <begin position="70"/>
        <end position="88"/>
    </location>
</feature>
<keyword evidence="4 7" id="KW-0812">Transmembrane</keyword>
<comment type="similarity">
    <text evidence="2 7">Belongs to the MIP/aquaporin (TC 1.A.8) family.</text>
</comment>
<dbReference type="InterPro" id="IPR023271">
    <property type="entry name" value="Aquaporin-like"/>
</dbReference>
<dbReference type="PRINTS" id="PR00783">
    <property type="entry name" value="MINTRINSICP"/>
</dbReference>
<evidence type="ECO:0000256" key="3">
    <source>
        <dbReference type="ARBA" id="ARBA00022448"/>
    </source>
</evidence>
<organism evidence="10 11">
    <name type="scientific">Tieghemiomyces parasiticus</name>
    <dbReference type="NCBI Taxonomy" id="78921"/>
    <lineage>
        <taxon>Eukaryota</taxon>
        <taxon>Fungi</taxon>
        <taxon>Fungi incertae sedis</taxon>
        <taxon>Zoopagomycota</taxon>
        <taxon>Kickxellomycotina</taxon>
        <taxon>Dimargaritomycetes</taxon>
        <taxon>Dimargaritales</taxon>
        <taxon>Dimargaritaceae</taxon>
        <taxon>Tieghemiomyces</taxon>
    </lineage>
</organism>
<dbReference type="PANTHER" id="PTHR43829">
    <property type="entry name" value="AQUAPORIN OR AQUAGLYCEROPORIN RELATED"/>
    <property type="match status" value="1"/>
</dbReference>
<dbReference type="NCBIfam" id="TIGR00861">
    <property type="entry name" value="MIP"/>
    <property type="match status" value="1"/>
</dbReference>
<dbReference type="InterPro" id="IPR000425">
    <property type="entry name" value="MIP"/>
</dbReference>
<feature type="transmembrane region" description="Helical" evidence="9">
    <location>
        <begin position="100"/>
        <end position="120"/>
    </location>
</feature>
<protein>
    <submittedName>
        <fullName evidence="10">Glycerol channel</fullName>
    </submittedName>
</protein>
<dbReference type="GO" id="GO:0005886">
    <property type="term" value="C:plasma membrane"/>
    <property type="evidence" value="ECO:0007669"/>
    <property type="project" value="TreeGrafter"/>
</dbReference>
<feature type="transmembrane region" description="Helical" evidence="9">
    <location>
        <begin position="150"/>
        <end position="170"/>
    </location>
</feature>
<reference evidence="10" key="1">
    <citation type="submission" date="2022-07" db="EMBL/GenBank/DDBJ databases">
        <title>Phylogenomic reconstructions and comparative analyses of Kickxellomycotina fungi.</title>
        <authorList>
            <person name="Reynolds N.K."/>
            <person name="Stajich J.E."/>
            <person name="Barry K."/>
            <person name="Grigoriev I.V."/>
            <person name="Crous P."/>
            <person name="Smith M.E."/>
        </authorList>
    </citation>
    <scope>NUCLEOTIDE SEQUENCE</scope>
    <source>
        <strain evidence="10">RSA 861</strain>
    </source>
</reference>
<dbReference type="Proteomes" id="UP001150569">
    <property type="component" value="Unassembled WGS sequence"/>
</dbReference>
<evidence type="ECO:0000256" key="9">
    <source>
        <dbReference type="SAM" id="Phobius"/>
    </source>
</evidence>
<keyword evidence="3 7" id="KW-0813">Transport</keyword>
<comment type="caution">
    <text evidence="10">The sequence shown here is derived from an EMBL/GenBank/DDBJ whole genome shotgun (WGS) entry which is preliminary data.</text>
</comment>
<dbReference type="Pfam" id="PF00230">
    <property type="entry name" value="MIP"/>
    <property type="match status" value="1"/>
</dbReference>
<evidence type="ECO:0000256" key="2">
    <source>
        <dbReference type="ARBA" id="ARBA00006175"/>
    </source>
</evidence>
<feature type="transmembrane region" description="Helical" evidence="9">
    <location>
        <begin position="288"/>
        <end position="310"/>
    </location>
</feature>
<evidence type="ECO:0000256" key="1">
    <source>
        <dbReference type="ARBA" id="ARBA00004141"/>
    </source>
</evidence>
<dbReference type="GO" id="GO:0015254">
    <property type="term" value="F:glycerol channel activity"/>
    <property type="evidence" value="ECO:0007669"/>
    <property type="project" value="TreeGrafter"/>
</dbReference>
<dbReference type="PROSITE" id="PS00221">
    <property type="entry name" value="MIP"/>
    <property type="match status" value="1"/>
</dbReference>
<evidence type="ECO:0000256" key="4">
    <source>
        <dbReference type="ARBA" id="ARBA00022692"/>
    </source>
</evidence>
<name>A0A9W8DZL4_9FUNG</name>
<feature type="transmembrane region" description="Helical" evidence="9">
    <location>
        <begin position="235"/>
        <end position="253"/>
    </location>
</feature>
<dbReference type="InterPro" id="IPR022357">
    <property type="entry name" value="MIP_CS"/>
</dbReference>
<evidence type="ECO:0000256" key="5">
    <source>
        <dbReference type="ARBA" id="ARBA00022989"/>
    </source>
</evidence>
<dbReference type="SUPFAM" id="SSF81338">
    <property type="entry name" value="Aquaporin-like"/>
    <property type="match status" value="1"/>
</dbReference>
<keyword evidence="11" id="KW-1185">Reference proteome</keyword>
<dbReference type="PRINTS" id="PR02019">
    <property type="entry name" value="AQUAPORIN7"/>
</dbReference>
<dbReference type="Gene3D" id="1.20.1080.10">
    <property type="entry name" value="Glycerol uptake facilitator protein"/>
    <property type="match status" value="1"/>
</dbReference>
<feature type="transmembrane region" description="Helical" evidence="9">
    <location>
        <begin position="202"/>
        <end position="223"/>
    </location>
</feature>
<dbReference type="InterPro" id="IPR050363">
    <property type="entry name" value="MIP/Aquaporin"/>
</dbReference>
<proteinExistence type="inferred from homology"/>
<comment type="subcellular location">
    <subcellularLocation>
        <location evidence="1">Membrane</location>
        <topology evidence="1">Multi-pass membrane protein</topology>
    </subcellularLocation>
</comment>
<dbReference type="PANTHER" id="PTHR43829:SF9">
    <property type="entry name" value="AQUAPORIN-9"/>
    <property type="match status" value="1"/>
</dbReference>
<evidence type="ECO:0000256" key="7">
    <source>
        <dbReference type="RuleBase" id="RU000477"/>
    </source>
</evidence>
<evidence type="ECO:0000313" key="10">
    <source>
        <dbReference type="EMBL" id="KAJ1926010.1"/>
    </source>
</evidence>
<dbReference type="AlphaFoldDB" id="A0A9W8DZL4"/>
<dbReference type="CDD" id="cd00333">
    <property type="entry name" value="MIP"/>
    <property type="match status" value="1"/>
</dbReference>
<evidence type="ECO:0000256" key="6">
    <source>
        <dbReference type="ARBA" id="ARBA00023136"/>
    </source>
</evidence>
<feature type="region of interest" description="Disordered" evidence="8">
    <location>
        <begin position="1"/>
        <end position="24"/>
    </location>
</feature>
<evidence type="ECO:0000256" key="8">
    <source>
        <dbReference type="SAM" id="MobiDB-lite"/>
    </source>
</evidence>
<keyword evidence="5 9" id="KW-1133">Transmembrane helix</keyword>
<dbReference type="GO" id="GO:0015250">
    <property type="term" value="F:water channel activity"/>
    <property type="evidence" value="ECO:0007669"/>
    <property type="project" value="TreeGrafter"/>
</dbReference>
<sequence length="325" mass="35170">MSHSTIENSNYHHHQEGEPYLEGNNPEYRAISMEKRKTAPGGGHARWQQTSGPRHLLERFHSLRVDYRDYLAEFFGTFVLIFLGDSVNATNTLFPKAAAAGSWILTCFGWGFALTMALFVSGGISGGHLNPAVTVTAALLRGFPWRKVPGYIFSQMLGGFVGAGFVFATFHSSIHDYDGGIRQVIGDTATAGIFATYPAPNITVGTAFLVETVCTAVLVFCIYGVTDERNMPGTAYAPLSIGFVVTIIGMAIGHQTGFAMNAARDLAPRCFTAAVGYGGEVFSAYDHYAWVPAIAPFFGAVVGGLVYDFFINHPRIAPNEVEEEV</sequence>
<gene>
    <name evidence="10" type="primary">FPS1_2</name>
    <name evidence="10" type="ORF">IWQ60_004159</name>
</gene>
<evidence type="ECO:0000313" key="11">
    <source>
        <dbReference type="Proteomes" id="UP001150569"/>
    </source>
</evidence>
<keyword evidence="6 9" id="KW-0472">Membrane</keyword>
<accession>A0A9W8DZL4</accession>